<dbReference type="SUPFAM" id="SSF46785">
    <property type="entry name" value="Winged helix' DNA-binding domain"/>
    <property type="match status" value="1"/>
</dbReference>
<evidence type="ECO:0000259" key="6">
    <source>
        <dbReference type="PROSITE" id="PS50931"/>
    </source>
</evidence>
<comment type="similarity">
    <text evidence="1">Belongs to the LysR transcriptional regulatory family.</text>
</comment>
<evidence type="ECO:0000256" key="2">
    <source>
        <dbReference type="ARBA" id="ARBA00023015"/>
    </source>
</evidence>
<dbReference type="Proteomes" id="UP001165561">
    <property type="component" value="Unassembled WGS sequence"/>
</dbReference>
<dbReference type="Gene3D" id="3.40.190.290">
    <property type="match status" value="1"/>
</dbReference>
<dbReference type="InterPro" id="IPR036388">
    <property type="entry name" value="WH-like_DNA-bd_sf"/>
</dbReference>
<evidence type="ECO:0000256" key="4">
    <source>
        <dbReference type="ARBA" id="ARBA00023159"/>
    </source>
</evidence>
<sequence length="292" mass="31580">MDVRPEQLAALVAIVDNGTFDAAARHLSVTPSAISQRIRALESQLGQVVLVRSTPPRTTEAGGVLLRLARQQQLLEREALAELTAGEARRLDLAIAVNADSLATWFPPVLDAVAAWGEVTVRLHVEDQDHSTGLLRTGTVLGAVTSDPVAVQGCAVERLGTMRYLPLATPELAERWRRGRGVDWGRMPVVRFNAKDDLQHRVLARHGGAGDPPTHVIPSPHGFLAAVRAGLGWGAVPEGLLGADLDRGRLVPLGTDETVDVPLYWQCWRLRSPHVERIGAAVRDAAAVLRRE</sequence>
<comment type="caution">
    <text evidence="7">The sequence shown here is derived from an EMBL/GenBank/DDBJ whole genome shotgun (WGS) entry which is preliminary data.</text>
</comment>
<feature type="domain" description="HTH lysR-type" evidence="6">
    <location>
        <begin position="1"/>
        <end position="59"/>
    </location>
</feature>
<accession>A0ABT5TUU8</accession>
<protein>
    <submittedName>
        <fullName evidence="7">LysR family transcriptional regulator ArgP</fullName>
    </submittedName>
</protein>
<evidence type="ECO:0000256" key="3">
    <source>
        <dbReference type="ARBA" id="ARBA00023125"/>
    </source>
</evidence>
<dbReference type="InterPro" id="IPR036390">
    <property type="entry name" value="WH_DNA-bd_sf"/>
</dbReference>
<evidence type="ECO:0000256" key="5">
    <source>
        <dbReference type="ARBA" id="ARBA00023163"/>
    </source>
</evidence>
<dbReference type="NCBIfam" id="NF009888">
    <property type="entry name" value="PRK13348.1"/>
    <property type="match status" value="1"/>
</dbReference>
<dbReference type="NCBIfam" id="NF002964">
    <property type="entry name" value="PRK03635.1"/>
    <property type="match status" value="1"/>
</dbReference>
<dbReference type="InterPro" id="IPR017685">
    <property type="entry name" value="ArgP"/>
</dbReference>
<evidence type="ECO:0000313" key="7">
    <source>
        <dbReference type="EMBL" id="MDD9205754.1"/>
    </source>
</evidence>
<dbReference type="Gene3D" id="1.10.10.10">
    <property type="entry name" value="Winged helix-like DNA-binding domain superfamily/Winged helix DNA-binding domain"/>
    <property type="match status" value="1"/>
</dbReference>
<gene>
    <name evidence="7" type="ORF">PU560_04640</name>
</gene>
<dbReference type="PANTHER" id="PTHR30579:SF2">
    <property type="entry name" value="HTH-TYPE TRANSCRIPTIONAL REGULATOR ARGP"/>
    <property type="match status" value="1"/>
</dbReference>
<dbReference type="Pfam" id="PF03466">
    <property type="entry name" value="LysR_substrate"/>
    <property type="match status" value="1"/>
</dbReference>
<evidence type="ECO:0000256" key="1">
    <source>
        <dbReference type="ARBA" id="ARBA00009437"/>
    </source>
</evidence>
<organism evidence="7 8">
    <name type="scientific">Georgenia halotolerans</name>
    <dbReference type="NCBI Taxonomy" id="3028317"/>
    <lineage>
        <taxon>Bacteria</taxon>
        <taxon>Bacillati</taxon>
        <taxon>Actinomycetota</taxon>
        <taxon>Actinomycetes</taxon>
        <taxon>Micrococcales</taxon>
        <taxon>Bogoriellaceae</taxon>
        <taxon>Georgenia</taxon>
    </lineage>
</organism>
<dbReference type="PANTHER" id="PTHR30579">
    <property type="entry name" value="TRANSCRIPTIONAL REGULATOR"/>
    <property type="match status" value="1"/>
</dbReference>
<keyword evidence="8" id="KW-1185">Reference proteome</keyword>
<keyword evidence="2" id="KW-0805">Transcription regulation</keyword>
<dbReference type="InterPro" id="IPR050176">
    <property type="entry name" value="LTTR"/>
</dbReference>
<reference evidence="7" key="1">
    <citation type="submission" date="2023-02" db="EMBL/GenBank/DDBJ databases">
        <title>Georgenia sp.10Sc9-8, isolated from a soil sample collected from the Taklamakan desert.</title>
        <authorList>
            <person name="Liu S."/>
        </authorList>
    </citation>
    <scope>NUCLEOTIDE SEQUENCE</scope>
    <source>
        <strain evidence="7">10Sc9-8</strain>
    </source>
</reference>
<keyword evidence="5" id="KW-0804">Transcription</keyword>
<dbReference type="SUPFAM" id="SSF53850">
    <property type="entry name" value="Periplasmic binding protein-like II"/>
    <property type="match status" value="1"/>
</dbReference>
<dbReference type="PROSITE" id="PS50931">
    <property type="entry name" value="HTH_LYSR"/>
    <property type="match status" value="1"/>
</dbReference>
<keyword evidence="4" id="KW-0010">Activator</keyword>
<name>A0ABT5TUU8_9MICO</name>
<evidence type="ECO:0000313" key="8">
    <source>
        <dbReference type="Proteomes" id="UP001165561"/>
    </source>
</evidence>
<keyword evidence="3" id="KW-0238">DNA-binding</keyword>
<dbReference type="Pfam" id="PF00126">
    <property type="entry name" value="HTH_1"/>
    <property type="match status" value="1"/>
</dbReference>
<dbReference type="NCBIfam" id="TIGR03298">
    <property type="entry name" value="argP"/>
    <property type="match status" value="1"/>
</dbReference>
<dbReference type="InterPro" id="IPR000847">
    <property type="entry name" value="LysR_HTH_N"/>
</dbReference>
<dbReference type="InterPro" id="IPR005119">
    <property type="entry name" value="LysR_subst-bd"/>
</dbReference>
<proteinExistence type="inferred from homology"/>
<dbReference type="EMBL" id="JARACI010000643">
    <property type="protein sequence ID" value="MDD9205754.1"/>
    <property type="molecule type" value="Genomic_DNA"/>
</dbReference>